<dbReference type="AlphaFoldDB" id="A0A2T5MFL2"/>
<dbReference type="Proteomes" id="UP000244248">
    <property type="component" value="Unassembled WGS sequence"/>
</dbReference>
<sequence>MASLVGITLLAGCASPERRIEKDPTSYSKLTPLQQEQVRKGDISIDMPDFGVELALGKADSITERVDVKGSVSIWHYKKQDTTTTSVDYIGFYNPYFYPGFAPVIVNNTQPAGDRVRVSFSNQKVIAIERELKR</sequence>
<proteinExistence type="predicted"/>
<keyword evidence="2" id="KW-1185">Reference proteome</keyword>
<evidence type="ECO:0000313" key="2">
    <source>
        <dbReference type="Proteomes" id="UP000244248"/>
    </source>
</evidence>
<accession>A0A2T5MFL2</accession>
<evidence type="ECO:0000313" key="1">
    <source>
        <dbReference type="EMBL" id="PTU31385.1"/>
    </source>
</evidence>
<name>A0A2T5MFL2_9GAMM</name>
<gene>
    <name evidence="1" type="ORF">CJD38_08565</name>
</gene>
<protein>
    <submittedName>
        <fullName evidence="1">Uncharacterized protein</fullName>
    </submittedName>
</protein>
<reference evidence="1 2" key="1">
    <citation type="submission" date="2018-04" db="EMBL/GenBank/DDBJ databases">
        <title>Novel species isolated from glacier.</title>
        <authorList>
            <person name="Liu Q."/>
            <person name="Xin Y.-H."/>
        </authorList>
    </citation>
    <scope>NUCLEOTIDE SEQUENCE [LARGE SCALE GENOMIC DNA]</scope>
    <source>
        <strain evidence="1 2">GT1R17</strain>
    </source>
</reference>
<dbReference type="EMBL" id="QANS01000003">
    <property type="protein sequence ID" value="PTU31385.1"/>
    <property type="molecule type" value="Genomic_DNA"/>
</dbReference>
<comment type="caution">
    <text evidence="1">The sequence shown here is derived from an EMBL/GenBank/DDBJ whole genome shotgun (WGS) entry which is preliminary data.</text>
</comment>
<organism evidence="1 2">
    <name type="scientific">Stenotrophobium rhamnosiphilum</name>
    <dbReference type="NCBI Taxonomy" id="2029166"/>
    <lineage>
        <taxon>Bacteria</taxon>
        <taxon>Pseudomonadati</taxon>
        <taxon>Pseudomonadota</taxon>
        <taxon>Gammaproteobacteria</taxon>
        <taxon>Nevskiales</taxon>
        <taxon>Nevskiaceae</taxon>
        <taxon>Stenotrophobium</taxon>
    </lineage>
</organism>